<organism evidence="1 2">
    <name type="scientific">Lactiplantibacillus xiangfangensis</name>
    <dbReference type="NCBI Taxonomy" id="942150"/>
    <lineage>
        <taxon>Bacteria</taxon>
        <taxon>Bacillati</taxon>
        <taxon>Bacillota</taxon>
        <taxon>Bacilli</taxon>
        <taxon>Lactobacillales</taxon>
        <taxon>Lactobacillaceae</taxon>
        <taxon>Lactiplantibacillus</taxon>
    </lineage>
</organism>
<comment type="caution">
    <text evidence="1">The sequence shown here is derived from an EMBL/GenBank/DDBJ whole genome shotgun (WGS) entry which is preliminary data.</text>
</comment>
<dbReference type="STRING" id="942150.IV64_GL001722"/>
<evidence type="ECO:0000313" key="1">
    <source>
        <dbReference type="EMBL" id="KRO14238.1"/>
    </source>
</evidence>
<sequence>MELPVVTMAKVINSFSLPWLDNVFRGSIPPAYLEKTDNTTMLITESMNEPQVSLNGRHKGWLMGTELQIFYKVGAQFNTQDAEIDLTSRLEQLGYKTETRARVKDPDTNQVTKVLFATWDLLGGTGNET</sequence>
<protein>
    <recommendedName>
        <fullName evidence="3">Phage tail protein</fullName>
    </recommendedName>
</protein>
<name>A0A0R2MKJ7_9LACO</name>
<dbReference type="Pfam" id="PF05657">
    <property type="entry name" value="DUF806"/>
    <property type="match status" value="1"/>
</dbReference>
<dbReference type="InterPro" id="IPR008524">
    <property type="entry name" value="DUF806"/>
</dbReference>
<gene>
    <name evidence="1" type="ORF">IV64_GL001722</name>
</gene>
<dbReference type="Proteomes" id="UP000051783">
    <property type="component" value="Unassembled WGS sequence"/>
</dbReference>
<dbReference type="PATRIC" id="fig|942150.3.peg.1787"/>
<evidence type="ECO:0008006" key="3">
    <source>
        <dbReference type="Google" id="ProtNLM"/>
    </source>
</evidence>
<dbReference type="RefSeq" id="WP_057705556.1">
    <property type="nucleotide sequence ID" value="NZ_JQCL01000019.1"/>
</dbReference>
<reference evidence="1 2" key="1">
    <citation type="journal article" date="2015" name="Genome Announc.">
        <title>Expanding the biotechnology potential of lactobacilli through comparative genomics of 213 strains and associated genera.</title>
        <authorList>
            <person name="Sun Z."/>
            <person name="Harris H.M."/>
            <person name="McCann A."/>
            <person name="Guo C."/>
            <person name="Argimon S."/>
            <person name="Zhang W."/>
            <person name="Yang X."/>
            <person name="Jeffery I.B."/>
            <person name="Cooney J.C."/>
            <person name="Kagawa T.F."/>
            <person name="Liu W."/>
            <person name="Song Y."/>
            <person name="Salvetti E."/>
            <person name="Wrobel A."/>
            <person name="Rasinkangas P."/>
            <person name="Parkhill J."/>
            <person name="Rea M.C."/>
            <person name="O'Sullivan O."/>
            <person name="Ritari J."/>
            <person name="Douillard F.P."/>
            <person name="Paul Ross R."/>
            <person name="Yang R."/>
            <person name="Briner A.E."/>
            <person name="Felis G.E."/>
            <person name="de Vos W.M."/>
            <person name="Barrangou R."/>
            <person name="Klaenhammer T.R."/>
            <person name="Caufield P.W."/>
            <person name="Cui Y."/>
            <person name="Zhang H."/>
            <person name="O'Toole P.W."/>
        </authorList>
    </citation>
    <scope>NUCLEOTIDE SEQUENCE [LARGE SCALE GENOMIC DNA]</scope>
    <source>
        <strain evidence="1 2">LMG 26013</strain>
    </source>
</reference>
<keyword evidence="2" id="KW-1185">Reference proteome</keyword>
<accession>A0A0R2MKJ7</accession>
<dbReference type="EMBL" id="JQCL01000019">
    <property type="protein sequence ID" value="KRO14238.1"/>
    <property type="molecule type" value="Genomic_DNA"/>
</dbReference>
<dbReference type="OrthoDB" id="2292483at2"/>
<evidence type="ECO:0000313" key="2">
    <source>
        <dbReference type="Proteomes" id="UP000051783"/>
    </source>
</evidence>
<dbReference type="AlphaFoldDB" id="A0A0R2MKJ7"/>
<proteinExistence type="predicted"/>